<dbReference type="Proteomes" id="UP000274922">
    <property type="component" value="Unassembled WGS sequence"/>
</dbReference>
<evidence type="ECO:0000256" key="3">
    <source>
        <dbReference type="SAM" id="MobiDB-lite"/>
    </source>
</evidence>
<dbReference type="PANTHER" id="PTHR24366">
    <property type="entry name" value="IG(IMMUNOGLOBULIN) AND LRR(LEUCINE RICH REPEAT) DOMAINS"/>
    <property type="match status" value="1"/>
</dbReference>
<evidence type="ECO:0000313" key="5">
    <source>
        <dbReference type="Proteomes" id="UP000274922"/>
    </source>
</evidence>
<dbReference type="SMART" id="SM00369">
    <property type="entry name" value="LRR_TYP"/>
    <property type="match status" value="4"/>
</dbReference>
<feature type="region of interest" description="Disordered" evidence="3">
    <location>
        <begin position="624"/>
        <end position="670"/>
    </location>
</feature>
<reference evidence="5" key="1">
    <citation type="journal article" date="2018" name="Nat. Microbiol.">
        <title>Leveraging single-cell genomics to expand the fungal tree of life.</title>
        <authorList>
            <person name="Ahrendt S.R."/>
            <person name="Quandt C.A."/>
            <person name="Ciobanu D."/>
            <person name="Clum A."/>
            <person name="Salamov A."/>
            <person name="Andreopoulos B."/>
            <person name="Cheng J.F."/>
            <person name="Woyke T."/>
            <person name="Pelin A."/>
            <person name="Henrissat B."/>
            <person name="Reynolds N.K."/>
            <person name="Benny G.L."/>
            <person name="Smith M.E."/>
            <person name="James T.Y."/>
            <person name="Grigoriev I.V."/>
        </authorList>
    </citation>
    <scope>NUCLEOTIDE SEQUENCE [LARGE SCALE GENOMIC DNA]</scope>
    <source>
        <strain evidence="5">ATCC 52028</strain>
    </source>
</reference>
<feature type="compositionally biased region" description="Low complexity" evidence="3">
    <location>
        <begin position="686"/>
        <end position="705"/>
    </location>
</feature>
<feature type="compositionally biased region" description="Low complexity" evidence="3">
    <location>
        <begin position="513"/>
        <end position="548"/>
    </location>
</feature>
<dbReference type="InterPro" id="IPR032675">
    <property type="entry name" value="LRR_dom_sf"/>
</dbReference>
<gene>
    <name evidence="4" type="ORF">CXG81DRAFT_26840</name>
</gene>
<dbReference type="InterPro" id="IPR001611">
    <property type="entry name" value="Leu-rich_rpt"/>
</dbReference>
<sequence length="744" mass="74997">MASPTKPAGEANDASRTYECCGTDLHPALDWPDAVPQPPPSIESLILRHAGLYQLPSPVMALGHLHTMKLSGNRLSTLPEEMILLAPSLRVLDVSDNQLVFLPDALARLELLEILNLHSNQLSDRALPLELSTGLRGLRQLLIHNNRLRHVAPSTARWMAQIPVISVHANAWTSPALATIDDRSLTPTIHRALEASASADEAHNGPPLSATPSLAPTLTSPTAPTSASATRLTIATARPSPPAATRVPVAAAAAAPVPSPSLSIASAQSTSPHRASDAGESPTRLSGLASVSPPDDSRRRASSPPKNRAPASPAVEVVLPGAETRSSGVLKPQSRAPAARARRPPTRTHLQQNAERAVEREADAASIVAAATASRPTTAACAASGTSAKPRVYPPVPMAKPSLARSESSLSTDPPAAAGVSGTGDATSHEAMGTAAAVAGGTSAPLRRPSMAPVSPMPPKVDLAGLMQVRLKSADRLAEPDAAPSDNEPVGRMTPKEALRKMPPPILGPKPTASGGSSPARAFAASSGAASTQHGSSPALSTGAGGLAAVAGAKLRRPEDSASLASFGAGASTASAAAAAAAAATATATAREVRWDTAITAVPSAATRDGSWEAAMAAAAACHDPSAPSKVPRVFPPLPSSASASPVAGTATPPAFGSPTGGVEAAAAAPAMPQWKIELENKRRAAAAAATATAGGSESVGSSVGMAKAGTSVSSLPGTQTPAADAAEKIPPWKAELMARKNAQ</sequence>
<dbReference type="AlphaFoldDB" id="A0A4P9X5M8"/>
<proteinExistence type="predicted"/>
<keyword evidence="1" id="KW-0433">Leucine-rich repeat</keyword>
<feature type="region of interest" description="Disordered" evidence="3">
    <location>
        <begin position="683"/>
        <end position="744"/>
    </location>
</feature>
<name>A0A4P9X5M8_9FUNG</name>
<organism evidence="4 5">
    <name type="scientific">Caulochytrium protostelioides</name>
    <dbReference type="NCBI Taxonomy" id="1555241"/>
    <lineage>
        <taxon>Eukaryota</taxon>
        <taxon>Fungi</taxon>
        <taxon>Fungi incertae sedis</taxon>
        <taxon>Chytridiomycota</taxon>
        <taxon>Chytridiomycota incertae sedis</taxon>
        <taxon>Chytridiomycetes</taxon>
        <taxon>Caulochytriales</taxon>
        <taxon>Caulochytriaceae</taxon>
        <taxon>Caulochytrium</taxon>
    </lineage>
</organism>
<feature type="compositionally biased region" description="Low complexity" evidence="3">
    <location>
        <begin position="640"/>
        <end position="655"/>
    </location>
</feature>
<dbReference type="STRING" id="1555241.A0A4P9X5M8"/>
<keyword evidence="2" id="KW-0677">Repeat</keyword>
<feature type="compositionally biased region" description="Low complexity" evidence="3">
    <location>
        <begin position="206"/>
        <end position="242"/>
    </location>
</feature>
<dbReference type="Pfam" id="PF13855">
    <property type="entry name" value="LRR_8"/>
    <property type="match status" value="1"/>
</dbReference>
<dbReference type="EMBL" id="ML014215">
    <property type="protein sequence ID" value="RKP00445.1"/>
    <property type="molecule type" value="Genomic_DNA"/>
</dbReference>
<feature type="region of interest" description="Disordered" evidence="3">
    <location>
        <begin position="392"/>
        <end position="459"/>
    </location>
</feature>
<feature type="region of interest" description="Disordered" evidence="3">
    <location>
        <begin position="256"/>
        <end position="361"/>
    </location>
</feature>
<evidence type="ECO:0000256" key="1">
    <source>
        <dbReference type="ARBA" id="ARBA00022614"/>
    </source>
</evidence>
<dbReference type="PANTHER" id="PTHR24366:SF96">
    <property type="entry name" value="LEUCINE RICH REPEAT CONTAINING 53"/>
    <property type="match status" value="1"/>
</dbReference>
<dbReference type="Gene3D" id="3.80.10.10">
    <property type="entry name" value="Ribonuclease Inhibitor"/>
    <property type="match status" value="1"/>
</dbReference>
<protein>
    <recommendedName>
        <fullName evidence="6">L domain-like protein</fullName>
    </recommendedName>
</protein>
<dbReference type="SUPFAM" id="SSF52058">
    <property type="entry name" value="L domain-like"/>
    <property type="match status" value="1"/>
</dbReference>
<feature type="region of interest" description="Disordered" evidence="3">
    <location>
        <begin position="475"/>
        <end position="548"/>
    </location>
</feature>
<evidence type="ECO:0008006" key="6">
    <source>
        <dbReference type="Google" id="ProtNLM"/>
    </source>
</evidence>
<feature type="compositionally biased region" description="Low complexity" evidence="3">
    <location>
        <begin position="256"/>
        <end position="267"/>
    </location>
</feature>
<keyword evidence="5" id="KW-1185">Reference proteome</keyword>
<feature type="compositionally biased region" description="Polar residues" evidence="3">
    <location>
        <begin position="711"/>
        <end position="722"/>
    </location>
</feature>
<feature type="region of interest" description="Disordered" evidence="3">
    <location>
        <begin position="197"/>
        <end position="242"/>
    </location>
</feature>
<dbReference type="InterPro" id="IPR003591">
    <property type="entry name" value="Leu-rich_rpt_typical-subtyp"/>
</dbReference>
<feature type="compositionally biased region" description="Low complexity" evidence="3">
    <location>
        <begin position="431"/>
        <end position="444"/>
    </location>
</feature>
<evidence type="ECO:0000313" key="4">
    <source>
        <dbReference type="EMBL" id="RKP00445.1"/>
    </source>
</evidence>
<accession>A0A4P9X5M8</accession>
<dbReference type="OrthoDB" id="660555at2759"/>
<evidence type="ECO:0000256" key="2">
    <source>
        <dbReference type="ARBA" id="ARBA00022737"/>
    </source>
</evidence>